<proteinExistence type="predicted"/>
<dbReference type="VEuPathDB" id="VectorBase:GAUT027477"/>
<evidence type="ECO:0000313" key="2">
    <source>
        <dbReference type="Proteomes" id="UP000078200"/>
    </source>
</evidence>
<dbReference type="Proteomes" id="UP000078200">
    <property type="component" value="Unassembled WGS sequence"/>
</dbReference>
<dbReference type="AlphaFoldDB" id="A0A1A9V6F9"/>
<name>A0A1A9V6F9_GLOAU</name>
<dbReference type="EnsemblMetazoa" id="GAUT027477-RA">
    <property type="protein sequence ID" value="GAUT027477-PA"/>
    <property type="gene ID" value="GAUT027477"/>
</dbReference>
<organism evidence="1 2">
    <name type="scientific">Glossina austeni</name>
    <name type="common">Savannah tsetse fly</name>
    <dbReference type="NCBI Taxonomy" id="7395"/>
    <lineage>
        <taxon>Eukaryota</taxon>
        <taxon>Metazoa</taxon>
        <taxon>Ecdysozoa</taxon>
        <taxon>Arthropoda</taxon>
        <taxon>Hexapoda</taxon>
        <taxon>Insecta</taxon>
        <taxon>Pterygota</taxon>
        <taxon>Neoptera</taxon>
        <taxon>Endopterygota</taxon>
        <taxon>Diptera</taxon>
        <taxon>Brachycera</taxon>
        <taxon>Muscomorpha</taxon>
        <taxon>Hippoboscoidea</taxon>
        <taxon>Glossinidae</taxon>
        <taxon>Glossina</taxon>
    </lineage>
</organism>
<accession>A0A1A9V6F9</accession>
<keyword evidence="2" id="KW-1185">Reference proteome</keyword>
<evidence type="ECO:0000313" key="1">
    <source>
        <dbReference type="EnsemblMetazoa" id="GAUT027477-PA"/>
    </source>
</evidence>
<reference evidence="1" key="1">
    <citation type="submission" date="2020-05" db="UniProtKB">
        <authorList>
            <consortium name="EnsemblMetazoa"/>
        </authorList>
    </citation>
    <scope>IDENTIFICATION</scope>
    <source>
        <strain evidence="1">TTRI</strain>
    </source>
</reference>
<protein>
    <submittedName>
        <fullName evidence="1">Uncharacterized protein</fullName>
    </submittedName>
</protein>
<sequence length="140" mass="15449">MNSSAIMTAASINQAVNTANTEIILTHNNTNGRPSQSDFDSYADRECALTIEHLEKTKNRIIQRLDNDCKAPYNCTHLQGYVSHLPENMSPLTSSSFGKILGLDAHLEHLQVEDLEARLLSDDIHCNPPPPCVLPAGHME</sequence>